<protein>
    <submittedName>
        <fullName evidence="4">Isocitrate dehydrogenase [NAD] subunit gamma, mitochondrial</fullName>
    </submittedName>
</protein>
<accession>A0A194PUI8</accession>
<sequence>MAVRILTRLVLPEIKGAAFASSAAAPATLSDFDVQHKTPVIRKQKLIPKAQYGGRHAVTMLPGGGIGPECMGYVRDIFKYIGAPVDFEVVDIDPNVDNDDDVQYAITTIKRNGVGLKGNIETKSEAAYVTSRNVALRNELDMYAYVLNCKSSGNIETKSEAAYVTSRNVALRNELDMYAYVLNCKSFPGVSTRHKDIDITIIRQNTEGEYAMLEHESVRGVIESMKVVTASNSERVARFAFEFAKKNGKKKVTTVHKANIMKLSDGLFLETSRRLAKEYPEIEHNDMIIDNCCMQLVAKPHQFDVMLMTNLYGSIVSNVVCGLLGGAGLLSGRNYGDHYAVFEPGTRNTGTAIAGKNVANPIAMINASIDMLEHLGHHYHAELLRRAVHRTVNEDRVLTPDCGGTASSTDVVNSIIGNIGHVGH</sequence>
<gene>
    <name evidence="4" type="ORF">RR46_12444</name>
</gene>
<proteinExistence type="inferred from homology"/>
<reference evidence="4 5" key="1">
    <citation type="journal article" date="2015" name="Nat. Commun.">
        <title>Outbred genome sequencing and CRISPR/Cas9 gene editing in butterflies.</title>
        <authorList>
            <person name="Li X."/>
            <person name="Fan D."/>
            <person name="Zhang W."/>
            <person name="Liu G."/>
            <person name="Zhang L."/>
            <person name="Zhao L."/>
            <person name="Fang X."/>
            <person name="Chen L."/>
            <person name="Dong Y."/>
            <person name="Chen Y."/>
            <person name="Ding Y."/>
            <person name="Zhao R."/>
            <person name="Feng M."/>
            <person name="Zhu Y."/>
            <person name="Feng Y."/>
            <person name="Jiang X."/>
            <person name="Zhu D."/>
            <person name="Xiang H."/>
            <person name="Feng X."/>
            <person name="Li S."/>
            <person name="Wang J."/>
            <person name="Zhang G."/>
            <person name="Kronforst M.R."/>
            <person name="Wang W."/>
        </authorList>
    </citation>
    <scope>NUCLEOTIDE SEQUENCE [LARGE SCALE GENOMIC DNA]</scope>
    <source>
        <strain evidence="4">Ya'a_city_454_Px</strain>
        <tissue evidence="4">Whole body</tissue>
    </source>
</reference>
<dbReference type="GO" id="GO:0006102">
    <property type="term" value="P:isocitrate metabolic process"/>
    <property type="evidence" value="ECO:0007669"/>
    <property type="project" value="TreeGrafter"/>
</dbReference>
<dbReference type="PANTHER" id="PTHR11835">
    <property type="entry name" value="DECARBOXYLATING DEHYDROGENASES-ISOCITRATE, ISOPROPYLMALATE, TARTRATE"/>
    <property type="match status" value="1"/>
</dbReference>
<dbReference type="Pfam" id="PF00180">
    <property type="entry name" value="Iso_dh"/>
    <property type="match status" value="2"/>
</dbReference>
<evidence type="ECO:0000259" key="3">
    <source>
        <dbReference type="SMART" id="SM01329"/>
    </source>
</evidence>
<keyword evidence="2" id="KW-0816">Tricarboxylic acid cycle</keyword>
<evidence type="ECO:0000313" key="5">
    <source>
        <dbReference type="Proteomes" id="UP000053268"/>
    </source>
</evidence>
<dbReference type="GO" id="GO:0006099">
    <property type="term" value="P:tricarboxylic acid cycle"/>
    <property type="evidence" value="ECO:0007669"/>
    <property type="project" value="UniProtKB-KW"/>
</dbReference>
<evidence type="ECO:0000256" key="1">
    <source>
        <dbReference type="ARBA" id="ARBA00007769"/>
    </source>
</evidence>
<dbReference type="EMBL" id="KQ459593">
    <property type="protein sequence ID" value="KPI96414.1"/>
    <property type="molecule type" value="Genomic_DNA"/>
</dbReference>
<dbReference type="GO" id="GO:0005739">
    <property type="term" value="C:mitochondrion"/>
    <property type="evidence" value="ECO:0007669"/>
    <property type="project" value="TreeGrafter"/>
</dbReference>
<dbReference type="SMART" id="SM01329">
    <property type="entry name" value="Iso_dh"/>
    <property type="match status" value="1"/>
</dbReference>
<dbReference type="Gene3D" id="3.40.718.10">
    <property type="entry name" value="Isopropylmalate Dehydrogenase"/>
    <property type="match status" value="2"/>
</dbReference>
<organism evidence="4 5">
    <name type="scientific">Papilio xuthus</name>
    <name type="common">Asian swallowtail butterfly</name>
    <dbReference type="NCBI Taxonomy" id="66420"/>
    <lineage>
        <taxon>Eukaryota</taxon>
        <taxon>Metazoa</taxon>
        <taxon>Ecdysozoa</taxon>
        <taxon>Arthropoda</taxon>
        <taxon>Hexapoda</taxon>
        <taxon>Insecta</taxon>
        <taxon>Pterygota</taxon>
        <taxon>Neoptera</taxon>
        <taxon>Endopterygota</taxon>
        <taxon>Lepidoptera</taxon>
        <taxon>Glossata</taxon>
        <taxon>Ditrysia</taxon>
        <taxon>Papilionoidea</taxon>
        <taxon>Papilionidae</taxon>
        <taxon>Papilioninae</taxon>
        <taxon>Papilio</taxon>
    </lineage>
</organism>
<dbReference type="InterPro" id="IPR024084">
    <property type="entry name" value="IsoPropMal-DH-like_dom"/>
</dbReference>
<dbReference type="SUPFAM" id="SSF53659">
    <property type="entry name" value="Isocitrate/Isopropylmalate dehydrogenase-like"/>
    <property type="match status" value="2"/>
</dbReference>
<dbReference type="AlphaFoldDB" id="A0A194PUI8"/>
<feature type="domain" description="Isopropylmalate dehydrogenase-like" evidence="3">
    <location>
        <begin position="57"/>
        <end position="415"/>
    </location>
</feature>
<keyword evidence="5" id="KW-1185">Reference proteome</keyword>
<dbReference type="Proteomes" id="UP000053268">
    <property type="component" value="Unassembled WGS sequence"/>
</dbReference>
<evidence type="ECO:0000313" key="4">
    <source>
        <dbReference type="EMBL" id="KPI96414.1"/>
    </source>
</evidence>
<dbReference type="PANTHER" id="PTHR11835:SF60">
    <property type="entry name" value="ISOCITRATE DEHYDROGENASE [NAD] SUBUNIT, MITOCHONDRIAL"/>
    <property type="match status" value="1"/>
</dbReference>
<evidence type="ECO:0000256" key="2">
    <source>
        <dbReference type="ARBA" id="ARBA00022532"/>
    </source>
</evidence>
<dbReference type="STRING" id="66420.A0A194PUI8"/>
<comment type="similarity">
    <text evidence="1">Belongs to the isocitrate and isopropylmalate dehydrogenases family.</text>
</comment>
<name>A0A194PUI8_PAPXU</name>